<keyword evidence="4 10" id="KW-0597">Phosphoprotein</keyword>
<dbReference type="GO" id="GO:0005737">
    <property type="term" value="C:cytoplasm"/>
    <property type="evidence" value="ECO:0007669"/>
    <property type="project" value="UniProtKB-SubCell"/>
</dbReference>
<evidence type="ECO:0000256" key="2">
    <source>
        <dbReference type="ARBA" id="ARBA00018672"/>
    </source>
</evidence>
<dbReference type="STRING" id="350688.Clos_0180"/>
<keyword evidence="8" id="KW-0804">Transcription</keyword>
<keyword evidence="5" id="KW-0902">Two-component regulatory system</keyword>
<feature type="domain" description="HTH araC/xylS-type" evidence="11">
    <location>
        <begin position="147"/>
        <end position="248"/>
    </location>
</feature>
<dbReference type="OrthoDB" id="1769137at2"/>
<sequence>MWKVLIADDEPKIRKGLKKILQSFNLDIEIVAEAEDGEIALNLAQEHKPNIILVDINMPFLNGLGFIEKIRDFLPNTMIIIITGYDEFYYAKKAIQLQVFEYLLKPVNATELKEIMLKVITQLQKLPNNLDRIETKNKDAEYSPIVMGIKNYIDGNYMQEDLSMQEVADRFDISLSYLGKLMKHELGKTFIEYLTEVRMESAKKILQEENINIKIHEVAQLVGYSSQHYFSRVFKKEIGITPIEYKQNIKIEL</sequence>
<keyword evidence="3" id="KW-0963">Cytoplasm</keyword>
<proteinExistence type="predicted"/>
<dbReference type="RefSeq" id="WP_012158061.1">
    <property type="nucleotide sequence ID" value="NC_009922.1"/>
</dbReference>
<dbReference type="Pfam" id="PF12833">
    <property type="entry name" value="HTH_18"/>
    <property type="match status" value="1"/>
</dbReference>
<dbReference type="Pfam" id="PF00072">
    <property type="entry name" value="Response_reg"/>
    <property type="match status" value="1"/>
</dbReference>
<evidence type="ECO:0000256" key="5">
    <source>
        <dbReference type="ARBA" id="ARBA00023012"/>
    </source>
</evidence>
<dbReference type="eggNOG" id="COG4753">
    <property type="taxonomic scope" value="Bacteria"/>
</dbReference>
<dbReference type="EMBL" id="CP000853">
    <property type="protein sequence ID" value="ABW17746.1"/>
    <property type="molecule type" value="Genomic_DNA"/>
</dbReference>
<organism evidence="13 14">
    <name type="scientific">Alkaliphilus oremlandii (strain OhILAs)</name>
    <name type="common">Clostridium oremlandii (strain OhILAs)</name>
    <dbReference type="NCBI Taxonomy" id="350688"/>
    <lineage>
        <taxon>Bacteria</taxon>
        <taxon>Bacillati</taxon>
        <taxon>Bacillota</taxon>
        <taxon>Clostridia</taxon>
        <taxon>Peptostreptococcales</taxon>
        <taxon>Natronincolaceae</taxon>
        <taxon>Alkaliphilus</taxon>
    </lineage>
</organism>
<evidence type="ECO:0000259" key="11">
    <source>
        <dbReference type="PROSITE" id="PS01124"/>
    </source>
</evidence>
<dbReference type="CDD" id="cd17536">
    <property type="entry name" value="REC_YesN-like"/>
    <property type="match status" value="1"/>
</dbReference>
<dbReference type="PROSITE" id="PS00041">
    <property type="entry name" value="HTH_ARAC_FAMILY_1"/>
    <property type="match status" value="1"/>
</dbReference>
<dbReference type="PROSITE" id="PS50110">
    <property type="entry name" value="RESPONSE_REGULATORY"/>
    <property type="match status" value="1"/>
</dbReference>
<dbReference type="SMART" id="SM00448">
    <property type="entry name" value="REC"/>
    <property type="match status" value="1"/>
</dbReference>
<name>A8MKS9_ALKOO</name>
<dbReference type="InterPro" id="IPR011006">
    <property type="entry name" value="CheY-like_superfamily"/>
</dbReference>
<protein>
    <recommendedName>
        <fullName evidence="2">Stage 0 sporulation protein A homolog</fullName>
    </recommendedName>
</protein>
<gene>
    <name evidence="13" type="ordered locus">Clos_0180</name>
</gene>
<dbReference type="InterPro" id="IPR018060">
    <property type="entry name" value="HTH_AraC"/>
</dbReference>
<dbReference type="PRINTS" id="PR00032">
    <property type="entry name" value="HTHARAC"/>
</dbReference>
<dbReference type="InterPro" id="IPR020449">
    <property type="entry name" value="Tscrpt_reg_AraC-type_HTH"/>
</dbReference>
<feature type="domain" description="Response regulatory" evidence="12">
    <location>
        <begin position="3"/>
        <end position="120"/>
    </location>
</feature>
<dbReference type="InterPro" id="IPR018062">
    <property type="entry name" value="HTH_AraC-typ_CS"/>
</dbReference>
<evidence type="ECO:0000256" key="9">
    <source>
        <dbReference type="ARBA" id="ARBA00024867"/>
    </source>
</evidence>
<keyword evidence="7" id="KW-0238">DNA-binding</keyword>
<dbReference type="GO" id="GO:0043565">
    <property type="term" value="F:sequence-specific DNA binding"/>
    <property type="evidence" value="ECO:0007669"/>
    <property type="project" value="InterPro"/>
</dbReference>
<dbReference type="Gene3D" id="3.40.50.2300">
    <property type="match status" value="1"/>
</dbReference>
<comment type="function">
    <text evidence="9">May play the central regulatory role in sporulation. It may be an element of the effector pathway responsible for the activation of sporulation genes in response to nutritional stress. Spo0A may act in concert with spo0H (a sigma factor) to control the expression of some genes that are critical to the sporulation process.</text>
</comment>
<accession>A8MKS9</accession>
<dbReference type="SUPFAM" id="SSF46689">
    <property type="entry name" value="Homeodomain-like"/>
    <property type="match status" value="1"/>
</dbReference>
<evidence type="ECO:0000256" key="7">
    <source>
        <dbReference type="ARBA" id="ARBA00023125"/>
    </source>
</evidence>
<evidence type="ECO:0000256" key="8">
    <source>
        <dbReference type="ARBA" id="ARBA00023163"/>
    </source>
</evidence>
<dbReference type="InterPro" id="IPR001789">
    <property type="entry name" value="Sig_transdc_resp-reg_receiver"/>
</dbReference>
<evidence type="ECO:0000256" key="6">
    <source>
        <dbReference type="ARBA" id="ARBA00023015"/>
    </source>
</evidence>
<dbReference type="GO" id="GO:0003700">
    <property type="term" value="F:DNA-binding transcription factor activity"/>
    <property type="evidence" value="ECO:0007669"/>
    <property type="project" value="InterPro"/>
</dbReference>
<dbReference type="SUPFAM" id="SSF52172">
    <property type="entry name" value="CheY-like"/>
    <property type="match status" value="1"/>
</dbReference>
<evidence type="ECO:0000256" key="10">
    <source>
        <dbReference type="PROSITE-ProRule" id="PRU00169"/>
    </source>
</evidence>
<dbReference type="GO" id="GO:0000160">
    <property type="term" value="P:phosphorelay signal transduction system"/>
    <property type="evidence" value="ECO:0007669"/>
    <property type="project" value="UniProtKB-KW"/>
</dbReference>
<comment type="subcellular location">
    <subcellularLocation>
        <location evidence="1">Cytoplasm</location>
    </subcellularLocation>
</comment>
<evidence type="ECO:0000256" key="3">
    <source>
        <dbReference type="ARBA" id="ARBA00022490"/>
    </source>
</evidence>
<dbReference type="InterPro" id="IPR051552">
    <property type="entry name" value="HptR"/>
</dbReference>
<dbReference type="Gene3D" id="1.10.10.60">
    <property type="entry name" value="Homeodomain-like"/>
    <property type="match status" value="2"/>
</dbReference>
<feature type="modified residue" description="4-aspartylphosphate" evidence="10">
    <location>
        <position position="55"/>
    </location>
</feature>
<keyword evidence="6" id="KW-0805">Transcription regulation</keyword>
<dbReference type="Proteomes" id="UP000000269">
    <property type="component" value="Chromosome"/>
</dbReference>
<dbReference type="KEGG" id="aoe:Clos_0180"/>
<keyword evidence="14" id="KW-1185">Reference proteome</keyword>
<reference evidence="14" key="1">
    <citation type="submission" date="2007-10" db="EMBL/GenBank/DDBJ databases">
        <title>Complete genome of Alkaliphilus oremlandii OhILAs.</title>
        <authorList>
            <person name="Copeland A."/>
            <person name="Lucas S."/>
            <person name="Lapidus A."/>
            <person name="Barry K."/>
            <person name="Detter J.C."/>
            <person name="Glavina del Rio T."/>
            <person name="Hammon N."/>
            <person name="Israni S."/>
            <person name="Dalin E."/>
            <person name="Tice H."/>
            <person name="Pitluck S."/>
            <person name="Chain P."/>
            <person name="Malfatti S."/>
            <person name="Shin M."/>
            <person name="Vergez L."/>
            <person name="Schmutz J."/>
            <person name="Larimer F."/>
            <person name="Land M."/>
            <person name="Hauser L."/>
            <person name="Kyrpides N."/>
            <person name="Mikhailova N."/>
            <person name="Stolz J.F."/>
            <person name="Dawson A."/>
            <person name="Fisher E."/>
            <person name="Crable B."/>
            <person name="Perera E."/>
            <person name="Lisak J."/>
            <person name="Ranganathan M."/>
            <person name="Basu P."/>
            <person name="Richardson P."/>
        </authorList>
    </citation>
    <scope>NUCLEOTIDE SEQUENCE [LARGE SCALE GENOMIC DNA]</scope>
    <source>
        <strain evidence="14">OhILAs</strain>
    </source>
</reference>
<dbReference type="SMART" id="SM00342">
    <property type="entry name" value="HTH_ARAC"/>
    <property type="match status" value="1"/>
</dbReference>
<dbReference type="HOGENOM" id="CLU_000445_5_1_9"/>
<evidence type="ECO:0000313" key="14">
    <source>
        <dbReference type="Proteomes" id="UP000000269"/>
    </source>
</evidence>
<evidence type="ECO:0000256" key="4">
    <source>
        <dbReference type="ARBA" id="ARBA00022553"/>
    </source>
</evidence>
<dbReference type="InterPro" id="IPR009057">
    <property type="entry name" value="Homeodomain-like_sf"/>
</dbReference>
<dbReference type="PROSITE" id="PS01124">
    <property type="entry name" value="HTH_ARAC_FAMILY_2"/>
    <property type="match status" value="1"/>
</dbReference>
<dbReference type="PANTHER" id="PTHR42713:SF3">
    <property type="entry name" value="TRANSCRIPTIONAL REGULATORY PROTEIN HPTR"/>
    <property type="match status" value="1"/>
</dbReference>
<evidence type="ECO:0000313" key="13">
    <source>
        <dbReference type="EMBL" id="ABW17746.1"/>
    </source>
</evidence>
<evidence type="ECO:0000256" key="1">
    <source>
        <dbReference type="ARBA" id="ARBA00004496"/>
    </source>
</evidence>
<evidence type="ECO:0000259" key="12">
    <source>
        <dbReference type="PROSITE" id="PS50110"/>
    </source>
</evidence>
<dbReference type="AlphaFoldDB" id="A8MKS9"/>
<dbReference type="PANTHER" id="PTHR42713">
    <property type="entry name" value="HISTIDINE KINASE-RELATED"/>
    <property type="match status" value="1"/>
</dbReference>